<sequence>MMPLQFRPTTGNIILKEGAMVNLLVGSHLSINKLSLGSLIPTVSPRTAKIPDISLHIIDMYFRNLGIEKCLGKAKESIGSKGFMKRNQKGKNVASRVASLLLVAQATWNVAHAALMLHKQQLVEKQLLRTQHAVASSVACAANVVACATCTFAAPKLKVRIGISSLRA</sequence>
<gene>
    <name evidence="1" type="ORF">PIB30_061838</name>
</gene>
<organism evidence="1 2">
    <name type="scientific">Stylosanthes scabra</name>
    <dbReference type="NCBI Taxonomy" id="79078"/>
    <lineage>
        <taxon>Eukaryota</taxon>
        <taxon>Viridiplantae</taxon>
        <taxon>Streptophyta</taxon>
        <taxon>Embryophyta</taxon>
        <taxon>Tracheophyta</taxon>
        <taxon>Spermatophyta</taxon>
        <taxon>Magnoliopsida</taxon>
        <taxon>eudicotyledons</taxon>
        <taxon>Gunneridae</taxon>
        <taxon>Pentapetalae</taxon>
        <taxon>rosids</taxon>
        <taxon>fabids</taxon>
        <taxon>Fabales</taxon>
        <taxon>Fabaceae</taxon>
        <taxon>Papilionoideae</taxon>
        <taxon>50 kb inversion clade</taxon>
        <taxon>dalbergioids sensu lato</taxon>
        <taxon>Dalbergieae</taxon>
        <taxon>Pterocarpus clade</taxon>
        <taxon>Stylosanthes</taxon>
    </lineage>
</organism>
<accession>A0ABU6SME7</accession>
<comment type="caution">
    <text evidence="1">The sequence shown here is derived from an EMBL/GenBank/DDBJ whole genome shotgun (WGS) entry which is preliminary data.</text>
</comment>
<evidence type="ECO:0000313" key="2">
    <source>
        <dbReference type="Proteomes" id="UP001341840"/>
    </source>
</evidence>
<reference evidence="1 2" key="1">
    <citation type="journal article" date="2023" name="Plants (Basel)">
        <title>Bridging the Gap: Combining Genomics and Transcriptomics Approaches to Understand Stylosanthes scabra, an Orphan Legume from the Brazilian Caatinga.</title>
        <authorList>
            <person name="Ferreira-Neto J.R.C."/>
            <person name="da Silva M.D."/>
            <person name="Binneck E."/>
            <person name="de Melo N.F."/>
            <person name="da Silva R.H."/>
            <person name="de Melo A.L.T.M."/>
            <person name="Pandolfi V."/>
            <person name="Bustamante F.O."/>
            <person name="Brasileiro-Vidal A.C."/>
            <person name="Benko-Iseppon A.M."/>
        </authorList>
    </citation>
    <scope>NUCLEOTIDE SEQUENCE [LARGE SCALE GENOMIC DNA]</scope>
    <source>
        <tissue evidence="1">Leaves</tissue>
    </source>
</reference>
<dbReference type="Proteomes" id="UP001341840">
    <property type="component" value="Unassembled WGS sequence"/>
</dbReference>
<keyword evidence="2" id="KW-1185">Reference proteome</keyword>
<evidence type="ECO:0000313" key="1">
    <source>
        <dbReference type="EMBL" id="MED6137103.1"/>
    </source>
</evidence>
<proteinExistence type="predicted"/>
<dbReference type="EMBL" id="JASCZI010060981">
    <property type="protein sequence ID" value="MED6137103.1"/>
    <property type="molecule type" value="Genomic_DNA"/>
</dbReference>
<name>A0ABU6SME7_9FABA</name>
<protein>
    <submittedName>
        <fullName evidence="1">Uncharacterized protein</fullName>
    </submittedName>
</protein>